<gene>
    <name evidence="1" type="ORF">DXT99_26060</name>
</gene>
<reference evidence="2" key="1">
    <citation type="submission" date="2018-08" db="EMBL/GenBank/DDBJ databases">
        <authorList>
            <person name="Liu Z.-W."/>
            <person name="Du Z.-J."/>
        </authorList>
    </citation>
    <scope>NUCLEOTIDE SEQUENCE [LARGE SCALE GENOMIC DNA]</scope>
    <source>
        <strain evidence="2">H4X</strain>
    </source>
</reference>
<dbReference type="Pfam" id="PF14054">
    <property type="entry name" value="DUF4249"/>
    <property type="match status" value="1"/>
</dbReference>
<evidence type="ECO:0000313" key="1">
    <source>
        <dbReference type="EMBL" id="RDV10701.1"/>
    </source>
</evidence>
<dbReference type="AlphaFoldDB" id="A0A3D8L049"/>
<keyword evidence="2" id="KW-1185">Reference proteome</keyword>
<evidence type="ECO:0000313" key="2">
    <source>
        <dbReference type="Proteomes" id="UP000256708"/>
    </source>
</evidence>
<dbReference type="OrthoDB" id="878431at2"/>
<dbReference type="EMBL" id="QRGR01000054">
    <property type="protein sequence ID" value="RDV10701.1"/>
    <property type="molecule type" value="Genomic_DNA"/>
</dbReference>
<accession>A0A3D8L049</accession>
<name>A0A3D8L049_9BACT</name>
<comment type="caution">
    <text evidence="1">The sequence shown here is derived from an EMBL/GenBank/DDBJ whole genome shotgun (WGS) entry which is preliminary data.</text>
</comment>
<proteinExistence type="predicted"/>
<dbReference type="InterPro" id="IPR025345">
    <property type="entry name" value="DUF4249"/>
</dbReference>
<protein>
    <submittedName>
        <fullName evidence="1">DUF4249 domain-containing protein</fullName>
    </submittedName>
</protein>
<organism evidence="1 2">
    <name type="scientific">Pontibacter diazotrophicus</name>
    <dbReference type="NCBI Taxonomy" id="1400979"/>
    <lineage>
        <taxon>Bacteria</taxon>
        <taxon>Pseudomonadati</taxon>
        <taxon>Bacteroidota</taxon>
        <taxon>Cytophagia</taxon>
        <taxon>Cytophagales</taxon>
        <taxon>Hymenobacteraceae</taxon>
        <taxon>Pontibacter</taxon>
    </lineage>
</organism>
<dbReference type="Proteomes" id="UP000256708">
    <property type="component" value="Unassembled WGS sequence"/>
</dbReference>
<sequence length="314" mass="35358">MCQAFRLAASTRCRCFRCCPLSAMDLNFEMMRKTKYILPILLCLPFLLGSCETVVELELPEHTPQLVINAVINPDSLFTVDVSASRSPFSNGAYPQLSDATVQVYQAGQLLFDLQHQGNGIYRADAKPQVLQHYELRVNAPGFPGARATAHIPAAPILSDVKASEASPSNSPFPIVRLFFTLNDVANQENFYYLRAYTPDTSYYDGRPYNRTESLNFTAPIETEFNMESRYFLSDKLFEGKQIPFRFEYAKIPGRTTYVQVAHISKEYYEYARTLQRQAGGDDFGKLPSQVTNSIRNGFGIFAGYNAVRLAVKP</sequence>